<reference evidence="2" key="2">
    <citation type="submission" date="2019-10" db="EMBL/GenBank/DDBJ databases">
        <title>A de novo genome assembly of a pear dwarfing rootstock.</title>
        <authorList>
            <person name="Wang F."/>
            <person name="Wang J."/>
            <person name="Li S."/>
            <person name="Zhang Y."/>
            <person name="Fang M."/>
            <person name="Ma L."/>
            <person name="Zhao Y."/>
            <person name="Jiang S."/>
        </authorList>
    </citation>
    <scope>NUCLEOTIDE SEQUENCE [LARGE SCALE GENOMIC DNA]</scope>
</reference>
<name>A0A5N5H654_9ROSA</name>
<reference evidence="1 2" key="1">
    <citation type="submission" date="2019-09" db="EMBL/GenBank/DDBJ databases">
        <authorList>
            <person name="Ou C."/>
        </authorList>
    </citation>
    <scope>NUCLEOTIDE SEQUENCE [LARGE SCALE GENOMIC DNA]</scope>
    <source>
        <strain evidence="1">S2</strain>
        <tissue evidence="1">Leaf</tissue>
    </source>
</reference>
<gene>
    <name evidence="1" type="ORF">D8674_024265</name>
</gene>
<dbReference type="EMBL" id="SMOL01000231">
    <property type="protein sequence ID" value="KAB2622083.1"/>
    <property type="molecule type" value="Genomic_DNA"/>
</dbReference>
<dbReference type="Proteomes" id="UP000327157">
    <property type="component" value="Chromosome 4"/>
</dbReference>
<protein>
    <submittedName>
        <fullName evidence="1">Auxin response factor 18</fullName>
    </submittedName>
</protein>
<organism evidence="1 2">
    <name type="scientific">Pyrus ussuriensis x Pyrus communis</name>
    <dbReference type="NCBI Taxonomy" id="2448454"/>
    <lineage>
        <taxon>Eukaryota</taxon>
        <taxon>Viridiplantae</taxon>
        <taxon>Streptophyta</taxon>
        <taxon>Embryophyta</taxon>
        <taxon>Tracheophyta</taxon>
        <taxon>Spermatophyta</taxon>
        <taxon>Magnoliopsida</taxon>
        <taxon>eudicotyledons</taxon>
        <taxon>Gunneridae</taxon>
        <taxon>Pentapetalae</taxon>
        <taxon>rosids</taxon>
        <taxon>fabids</taxon>
        <taxon>Rosales</taxon>
        <taxon>Rosaceae</taxon>
        <taxon>Amygdaloideae</taxon>
        <taxon>Maleae</taxon>
        <taxon>Pyrus</taxon>
    </lineage>
</organism>
<keyword evidence="2" id="KW-1185">Reference proteome</keyword>
<evidence type="ECO:0000313" key="1">
    <source>
        <dbReference type="EMBL" id="KAB2622083.1"/>
    </source>
</evidence>
<comment type="caution">
    <text evidence="1">The sequence shown here is derived from an EMBL/GenBank/DDBJ whole genome shotgun (WGS) entry which is preliminary data.</text>
</comment>
<dbReference type="AlphaFoldDB" id="A0A5N5H654"/>
<accession>A0A5N5H654</accession>
<sequence>MPRCSRFILLANNSSVSRPAMNLIAATPQRTSDGILTKTEEKSTSPPAQACHSFNLAADLAAHG</sequence>
<proteinExistence type="predicted"/>
<evidence type="ECO:0000313" key="2">
    <source>
        <dbReference type="Proteomes" id="UP000327157"/>
    </source>
</evidence>
<reference evidence="1 2" key="3">
    <citation type="submission" date="2019-11" db="EMBL/GenBank/DDBJ databases">
        <title>A de novo genome assembly of a pear dwarfing rootstock.</title>
        <authorList>
            <person name="Wang F."/>
            <person name="Wang J."/>
            <person name="Li S."/>
            <person name="Zhang Y."/>
            <person name="Fang M."/>
            <person name="Ma L."/>
            <person name="Zhao Y."/>
            <person name="Jiang S."/>
        </authorList>
    </citation>
    <scope>NUCLEOTIDE SEQUENCE [LARGE SCALE GENOMIC DNA]</scope>
    <source>
        <strain evidence="1">S2</strain>
        <tissue evidence="1">Leaf</tissue>
    </source>
</reference>